<protein>
    <recommendedName>
        <fullName evidence="4">DUF4247 domain-containing protein</fullName>
    </recommendedName>
</protein>
<dbReference type="Proteomes" id="UP000502508">
    <property type="component" value="Chromosome"/>
</dbReference>
<dbReference type="EMBL" id="AP022870">
    <property type="protein sequence ID" value="BCB77595.1"/>
    <property type="molecule type" value="Genomic_DNA"/>
</dbReference>
<name>A0A6F8XUU0_9ACTN</name>
<evidence type="ECO:0000313" key="2">
    <source>
        <dbReference type="EMBL" id="BCB77595.1"/>
    </source>
</evidence>
<keyword evidence="3" id="KW-1185">Reference proteome</keyword>
<reference evidence="2 3" key="2">
    <citation type="submission" date="2020-03" db="EMBL/GenBank/DDBJ databases">
        <authorList>
            <person name="Ichikawa N."/>
            <person name="Kimura A."/>
            <person name="Kitahashi Y."/>
            <person name="Uohara A."/>
        </authorList>
    </citation>
    <scope>NUCLEOTIDE SEQUENCE [LARGE SCALE GENOMIC DNA]</scope>
    <source>
        <strain evidence="2 3">NBRC 107702</strain>
    </source>
</reference>
<evidence type="ECO:0000256" key="1">
    <source>
        <dbReference type="SAM" id="Phobius"/>
    </source>
</evidence>
<accession>A0A6F8XUU0</accession>
<proteinExistence type="predicted"/>
<dbReference type="Pfam" id="PF14042">
    <property type="entry name" value="DUF4247"/>
    <property type="match status" value="1"/>
</dbReference>
<dbReference type="KEGG" id="pfla:Pflav_040050"/>
<feature type="transmembrane region" description="Helical" evidence="1">
    <location>
        <begin position="6"/>
        <end position="26"/>
    </location>
</feature>
<keyword evidence="1" id="KW-0472">Membrane</keyword>
<sequence length="142" mass="14932">MAYRRWFVVGIGLALVGALVAGFGLLSGSFSPRGYVSDNFTRAAAQDIGGDAVAYTSSKMPSQVSDELTGVWEPADEYVDGSGVYLRYDDDTVVILPLAAVGSLILVEKMSTAYPRYHGTVGGYWGWGRGNTIRGGGPGAGK</sequence>
<dbReference type="InterPro" id="IPR025341">
    <property type="entry name" value="DUF4247"/>
</dbReference>
<dbReference type="AlphaFoldDB" id="A0A6F8XUU0"/>
<keyword evidence="1" id="KW-1133">Transmembrane helix</keyword>
<gene>
    <name evidence="2" type="ORF">Pflav_040050</name>
</gene>
<dbReference type="RefSeq" id="WP_173037327.1">
    <property type="nucleotide sequence ID" value="NZ_AP022870.1"/>
</dbReference>
<organism evidence="2 3">
    <name type="scientific">Phytohabitans flavus</name>
    <dbReference type="NCBI Taxonomy" id="1076124"/>
    <lineage>
        <taxon>Bacteria</taxon>
        <taxon>Bacillati</taxon>
        <taxon>Actinomycetota</taxon>
        <taxon>Actinomycetes</taxon>
        <taxon>Micromonosporales</taxon>
        <taxon>Micromonosporaceae</taxon>
    </lineage>
</organism>
<evidence type="ECO:0008006" key="4">
    <source>
        <dbReference type="Google" id="ProtNLM"/>
    </source>
</evidence>
<evidence type="ECO:0000313" key="3">
    <source>
        <dbReference type="Proteomes" id="UP000502508"/>
    </source>
</evidence>
<reference evidence="2 3" key="1">
    <citation type="submission" date="2020-03" db="EMBL/GenBank/DDBJ databases">
        <title>Whole genome shotgun sequence of Phytohabitans flavus NBRC 107702.</title>
        <authorList>
            <person name="Komaki H."/>
            <person name="Tamura T."/>
        </authorList>
    </citation>
    <scope>NUCLEOTIDE SEQUENCE [LARGE SCALE GENOMIC DNA]</scope>
    <source>
        <strain evidence="2 3">NBRC 107702</strain>
    </source>
</reference>
<keyword evidence="1" id="KW-0812">Transmembrane</keyword>